<feature type="compositionally biased region" description="Low complexity" evidence="2">
    <location>
        <begin position="745"/>
        <end position="757"/>
    </location>
</feature>
<feature type="domain" description="CCAAT-binding factor" evidence="3">
    <location>
        <begin position="362"/>
        <end position="574"/>
    </location>
</feature>
<dbReference type="Pfam" id="PF03914">
    <property type="entry name" value="CBF"/>
    <property type="match status" value="1"/>
</dbReference>
<organism evidence="4 5">
    <name type="scientific">Polistes dominula</name>
    <name type="common">European paper wasp</name>
    <name type="synonym">Vespa dominula</name>
    <dbReference type="NCBI Taxonomy" id="743375"/>
    <lineage>
        <taxon>Eukaryota</taxon>
        <taxon>Metazoa</taxon>
        <taxon>Ecdysozoa</taxon>
        <taxon>Arthropoda</taxon>
        <taxon>Hexapoda</taxon>
        <taxon>Insecta</taxon>
        <taxon>Pterygota</taxon>
        <taxon>Neoptera</taxon>
        <taxon>Endopterygota</taxon>
        <taxon>Hymenoptera</taxon>
        <taxon>Apocrita</taxon>
        <taxon>Aculeata</taxon>
        <taxon>Vespoidea</taxon>
        <taxon>Vespidae</taxon>
        <taxon>Polistinae</taxon>
        <taxon>Polistini</taxon>
        <taxon>Polistes</taxon>
    </lineage>
</organism>
<dbReference type="InterPro" id="IPR016024">
    <property type="entry name" value="ARM-type_fold"/>
</dbReference>
<evidence type="ECO:0000256" key="1">
    <source>
        <dbReference type="ARBA" id="ARBA00007797"/>
    </source>
</evidence>
<dbReference type="Gene3D" id="1.25.10.10">
    <property type="entry name" value="Leucine-rich Repeat Variant"/>
    <property type="match status" value="1"/>
</dbReference>
<dbReference type="SUPFAM" id="SSF48371">
    <property type="entry name" value="ARM repeat"/>
    <property type="match status" value="1"/>
</dbReference>
<dbReference type="InterPro" id="IPR011989">
    <property type="entry name" value="ARM-like"/>
</dbReference>
<gene>
    <name evidence="5" type="primary">LOC107065022</name>
</gene>
<evidence type="ECO:0000313" key="5">
    <source>
        <dbReference type="RefSeq" id="XP_015173779.1"/>
    </source>
</evidence>
<keyword evidence="4" id="KW-1185">Reference proteome</keyword>
<evidence type="ECO:0000259" key="3">
    <source>
        <dbReference type="Pfam" id="PF03914"/>
    </source>
</evidence>
<sequence length="906" mass="104574">MEEYSSISETKISTKWYDEFPKAEKPCKHNKSDFEVLNLKEKAKKCLEAETSAFQLKQSHSRDPDLDWFKTAAKRGTTLDKVAATILLIQINPKYNLAQISFLLSMVKSAKHNQCYFIFSAVKDLFLSDLLHPTFKLLKFEEQDLDKINIPQSSNHQINKLDRNQEKWLAYIYFEDQVRNHFETFVSMLSDFASDSVEMNREKAIDAMNCMLIENSEQEHKILQLIVNKIGDPCSKVASKAVFCLLKLLYKHPNMKMVVLREVEKLLFRTNVSERAQYYSICLLTQFVLSKADSELATSLIEVYFAFFKACLKKGEPDSRMMAAILKGVSRTYNYAKCDSELLNNHINSLYKVVHIGSFNVSLNALNLLYHVEIKNTNQCNRYYTAFYRKLLDLQIGVASKRAIFLNLLHRVLVNDESLVRRHALVKRTLQTALYYPANMVCGILYTISRVLQYKKDSKGFFLSTQKLIKTEDNVSNANKINSSNNREIINSFEHNESKIQLEIDPSIMINVTAKPIENLSKQNVEVEEKVEDILQKPYDPFCRNPLYSNACCSMYFELVLLCDHFHPSVSLFANSIVNGKPINYTGDPLEDLTLIRFLDRYVFKNPKKLENKKVQKKNDPLALRAGYVPKGVRSLPVDSMAYLNENEKYIPVDELFLHRYLNMQKRSIDMYNDKDSDNESVNSEEFNELLGKLGTDADMDDFDIAANIGTIKNKQDDEEDESDQQMEDEEEDVTTFDTDDEYPSDVSISNDSNDNDAVTQQKSKHKKNKNQIDTNMFTKNDDSSSNKQKKMKKKHKRVDENSNDSFNGDTSDDDDYSFSQSKTNSKEDLMSLYVSADKFAEMLEEYGRTKTKHGGTDAFNTMDGASSKQIDWESKRNEKLTGSYSRKKRRYAKSSCNRNNKKIKH</sequence>
<proteinExistence type="inferred from homology"/>
<dbReference type="Proteomes" id="UP000694924">
    <property type="component" value="Unplaced"/>
</dbReference>
<feature type="region of interest" description="Disordered" evidence="2">
    <location>
        <begin position="710"/>
        <end position="828"/>
    </location>
</feature>
<feature type="compositionally biased region" description="Basic and acidic residues" evidence="2">
    <location>
        <begin position="871"/>
        <end position="880"/>
    </location>
</feature>
<name>A0ABM1I0P2_POLDO</name>
<feature type="compositionally biased region" description="Acidic residues" evidence="2">
    <location>
        <begin position="717"/>
        <end position="744"/>
    </location>
</feature>
<evidence type="ECO:0000256" key="2">
    <source>
        <dbReference type="SAM" id="MobiDB-lite"/>
    </source>
</evidence>
<dbReference type="InterPro" id="IPR040155">
    <property type="entry name" value="CEBPZ/Mak21-like"/>
</dbReference>
<dbReference type="GeneID" id="107065022"/>
<feature type="region of interest" description="Disordered" evidence="2">
    <location>
        <begin position="851"/>
        <end position="906"/>
    </location>
</feature>
<dbReference type="RefSeq" id="XP_015173779.1">
    <property type="nucleotide sequence ID" value="XM_015318293.1"/>
</dbReference>
<evidence type="ECO:0000313" key="4">
    <source>
        <dbReference type="Proteomes" id="UP000694924"/>
    </source>
</evidence>
<protein>
    <submittedName>
        <fullName evidence="5">CCAAT/enhancer-binding protein zeta</fullName>
    </submittedName>
</protein>
<dbReference type="InterPro" id="IPR005612">
    <property type="entry name" value="CCAAT-binding_factor"/>
</dbReference>
<dbReference type="PANTHER" id="PTHR12048">
    <property type="entry name" value="CCAAT-BINDING FACTOR-RELATED"/>
    <property type="match status" value="1"/>
</dbReference>
<comment type="similarity">
    <text evidence="1">Belongs to the CBF/MAK21 family.</text>
</comment>
<reference evidence="5" key="1">
    <citation type="submission" date="2025-08" db="UniProtKB">
        <authorList>
            <consortium name="RefSeq"/>
        </authorList>
    </citation>
    <scope>IDENTIFICATION</scope>
    <source>
        <tissue evidence="5">Whole body</tissue>
    </source>
</reference>
<dbReference type="PANTHER" id="PTHR12048:SF0">
    <property type="entry name" value="CCAAT_ENHANCER-BINDING PROTEIN ZETA"/>
    <property type="match status" value="1"/>
</dbReference>
<accession>A0ABM1I0P2</accession>
<feature type="compositionally biased region" description="Basic residues" evidence="2">
    <location>
        <begin position="788"/>
        <end position="797"/>
    </location>
</feature>